<evidence type="ECO:0000313" key="9">
    <source>
        <dbReference type="EMBL" id="KZE18001.1"/>
    </source>
</evidence>
<dbReference type="InterPro" id="IPR004358">
    <property type="entry name" value="Sig_transdc_His_kin-like_C"/>
</dbReference>
<dbReference type="InterPro" id="IPR003594">
    <property type="entry name" value="HATPase_dom"/>
</dbReference>
<sequence>MAGAGADIGRTRPRMTARRARPLGAALLGRMALVGLAGIALAGGVLGVVAGPAVAWGSVAVGLLLLLLLLVTLWRGIARWVTDPLRQVDQDMAAMVEPGEATIPDPVPAPAEIHSLSRRLAVVRRQMQDQAGQRELRSFRLGRSESRAALVHNARNALSPISAILSHGLAQPPVAERDVIERVVSELARGDVPPDRREKLAAYVMTAIDAAARARMERLAQFETGRAALANVLDIIGGPQDMAAEGVALDRCDVTDLIARNGAIARYGDDRSIAVTFPASPCWVRADRVILSQVIGNLFRNATEAIAARGGGDGQVIVTIVDAPVVTVTIADDGEGFDPLDAPMLFQAGYSTRKAKSGGLGLHWCANWMAAMGGALRLESEGPGLGARAILTLPAG</sequence>
<dbReference type="Gene3D" id="3.30.565.10">
    <property type="entry name" value="Histidine kinase-like ATPase, C-terminal domain"/>
    <property type="match status" value="1"/>
</dbReference>
<dbReference type="InterPro" id="IPR036890">
    <property type="entry name" value="HATPase_C_sf"/>
</dbReference>
<accession>A0ABR5YFY9</accession>
<evidence type="ECO:0000256" key="6">
    <source>
        <dbReference type="ARBA" id="ARBA00023012"/>
    </source>
</evidence>
<dbReference type="EMBL" id="LQQO01000003">
    <property type="protein sequence ID" value="KZE18001.1"/>
    <property type="molecule type" value="Genomic_DNA"/>
</dbReference>
<protein>
    <recommendedName>
        <fullName evidence="2">histidine kinase</fullName>
        <ecNumber evidence="2">2.7.13.3</ecNumber>
    </recommendedName>
</protein>
<keyword evidence="3" id="KW-0597">Phosphoprotein</keyword>
<feature type="domain" description="Histidine kinase" evidence="8">
    <location>
        <begin position="284"/>
        <end position="396"/>
    </location>
</feature>
<comment type="catalytic activity">
    <reaction evidence="1">
        <text>ATP + protein L-histidine = ADP + protein N-phospho-L-histidine.</text>
        <dbReference type="EC" id="2.7.13.3"/>
    </reaction>
</comment>
<proteinExistence type="predicted"/>
<dbReference type="PROSITE" id="PS50109">
    <property type="entry name" value="HIS_KIN"/>
    <property type="match status" value="1"/>
</dbReference>
<dbReference type="SUPFAM" id="SSF55874">
    <property type="entry name" value="ATPase domain of HSP90 chaperone/DNA topoisomerase II/histidine kinase"/>
    <property type="match status" value="1"/>
</dbReference>
<dbReference type="InterPro" id="IPR005467">
    <property type="entry name" value="His_kinase_dom"/>
</dbReference>
<dbReference type="EC" id="2.7.13.3" evidence="2"/>
<dbReference type="SMART" id="SM00387">
    <property type="entry name" value="HATPase_c"/>
    <property type="match status" value="1"/>
</dbReference>
<evidence type="ECO:0000256" key="4">
    <source>
        <dbReference type="ARBA" id="ARBA00022679"/>
    </source>
</evidence>
<evidence type="ECO:0000256" key="2">
    <source>
        <dbReference type="ARBA" id="ARBA00012438"/>
    </source>
</evidence>
<feature type="transmembrane region" description="Helical" evidence="7">
    <location>
        <begin position="55"/>
        <end position="77"/>
    </location>
</feature>
<comment type="caution">
    <text evidence="9">The sequence shown here is derived from an EMBL/GenBank/DDBJ whole genome shotgun (WGS) entry which is preliminary data.</text>
</comment>
<gene>
    <name evidence="9" type="ORF">AVT10_09410</name>
</gene>
<evidence type="ECO:0000256" key="1">
    <source>
        <dbReference type="ARBA" id="ARBA00000085"/>
    </source>
</evidence>
<evidence type="ECO:0000313" key="10">
    <source>
        <dbReference type="Proteomes" id="UP000076609"/>
    </source>
</evidence>
<name>A0ABR5YFY9_9SPHN</name>
<feature type="transmembrane region" description="Helical" evidence="7">
    <location>
        <begin position="23"/>
        <end position="49"/>
    </location>
</feature>
<dbReference type="PRINTS" id="PR00344">
    <property type="entry name" value="BCTRLSENSOR"/>
</dbReference>
<keyword evidence="4" id="KW-0808">Transferase</keyword>
<dbReference type="InterPro" id="IPR050980">
    <property type="entry name" value="2C_sensor_his_kinase"/>
</dbReference>
<dbReference type="PANTHER" id="PTHR44936">
    <property type="entry name" value="SENSOR PROTEIN CREC"/>
    <property type="match status" value="1"/>
</dbReference>
<dbReference type="Proteomes" id="UP000076609">
    <property type="component" value="Unassembled WGS sequence"/>
</dbReference>
<organism evidence="9 10">
    <name type="scientific">Sphingomonas hankookensis</name>
    <dbReference type="NCBI Taxonomy" id="563996"/>
    <lineage>
        <taxon>Bacteria</taxon>
        <taxon>Pseudomonadati</taxon>
        <taxon>Pseudomonadota</taxon>
        <taxon>Alphaproteobacteria</taxon>
        <taxon>Sphingomonadales</taxon>
        <taxon>Sphingomonadaceae</taxon>
        <taxon>Sphingomonas</taxon>
    </lineage>
</organism>
<evidence type="ECO:0000256" key="5">
    <source>
        <dbReference type="ARBA" id="ARBA00022777"/>
    </source>
</evidence>
<dbReference type="PANTHER" id="PTHR44936:SF9">
    <property type="entry name" value="SENSOR PROTEIN CREC"/>
    <property type="match status" value="1"/>
</dbReference>
<evidence type="ECO:0000256" key="7">
    <source>
        <dbReference type="SAM" id="Phobius"/>
    </source>
</evidence>
<dbReference type="Pfam" id="PF02518">
    <property type="entry name" value="HATPase_c"/>
    <property type="match status" value="1"/>
</dbReference>
<keyword evidence="7" id="KW-0472">Membrane</keyword>
<reference evidence="10" key="1">
    <citation type="submission" date="2016-01" db="EMBL/GenBank/DDBJ databases">
        <title>Draft genome of Chromobacterium sp. F49.</title>
        <authorList>
            <person name="Hong K.W."/>
        </authorList>
    </citation>
    <scope>NUCLEOTIDE SEQUENCE [LARGE SCALE GENOMIC DNA]</scope>
    <source>
        <strain evidence="10">CN3</strain>
    </source>
</reference>
<keyword evidence="7" id="KW-0812">Transmembrane</keyword>
<evidence type="ECO:0000256" key="3">
    <source>
        <dbReference type="ARBA" id="ARBA00022553"/>
    </source>
</evidence>
<keyword evidence="10" id="KW-1185">Reference proteome</keyword>
<keyword evidence="7" id="KW-1133">Transmembrane helix</keyword>
<keyword evidence="6" id="KW-0902">Two-component regulatory system</keyword>
<evidence type="ECO:0000259" key="8">
    <source>
        <dbReference type="PROSITE" id="PS50109"/>
    </source>
</evidence>
<keyword evidence="5" id="KW-0418">Kinase</keyword>